<dbReference type="InterPro" id="IPR050065">
    <property type="entry name" value="GlmU-like"/>
</dbReference>
<keyword evidence="5" id="KW-1185">Reference proteome</keyword>
<protein>
    <submittedName>
        <fullName evidence="4">MurNAc alpha-1-phosphate uridylyltransferase</fullName>
    </submittedName>
</protein>
<dbReference type="PANTHER" id="PTHR43584:SF8">
    <property type="entry name" value="N-ACETYLMURAMATE ALPHA-1-PHOSPHATE URIDYLYLTRANSFERASE"/>
    <property type="match status" value="1"/>
</dbReference>
<proteinExistence type="predicted"/>
<keyword evidence="1 4" id="KW-0808">Transferase</keyword>
<dbReference type="Gene3D" id="3.90.550.10">
    <property type="entry name" value="Spore Coat Polysaccharide Biosynthesis Protein SpsA, Chain A"/>
    <property type="match status" value="1"/>
</dbReference>
<dbReference type="Pfam" id="PF00483">
    <property type="entry name" value="NTP_transferase"/>
    <property type="match status" value="1"/>
</dbReference>
<evidence type="ECO:0000313" key="5">
    <source>
        <dbReference type="Proteomes" id="UP000192708"/>
    </source>
</evidence>
<dbReference type="STRING" id="1938817.SAMN06296008_103218"/>
<dbReference type="NCBIfam" id="NF045761">
    <property type="entry name" value="NAMPUrTaseMurU"/>
    <property type="match status" value="1"/>
</dbReference>
<dbReference type="AlphaFoldDB" id="A0A1W1YPM4"/>
<gene>
    <name evidence="4" type="ORF">SAMN06296008_103218</name>
</gene>
<dbReference type="PANTHER" id="PTHR43584">
    <property type="entry name" value="NUCLEOTIDYL TRANSFERASE"/>
    <property type="match status" value="1"/>
</dbReference>
<dbReference type="InterPro" id="IPR029044">
    <property type="entry name" value="Nucleotide-diphossugar_trans"/>
</dbReference>
<dbReference type="GO" id="GO:0016779">
    <property type="term" value="F:nucleotidyltransferase activity"/>
    <property type="evidence" value="ECO:0007669"/>
    <property type="project" value="UniProtKB-KW"/>
</dbReference>
<evidence type="ECO:0000256" key="1">
    <source>
        <dbReference type="ARBA" id="ARBA00022679"/>
    </source>
</evidence>
<dbReference type="CDD" id="cd06422">
    <property type="entry name" value="NTP_transferase_like_1"/>
    <property type="match status" value="1"/>
</dbReference>
<dbReference type="InterPro" id="IPR005835">
    <property type="entry name" value="NTP_transferase_dom"/>
</dbReference>
<keyword evidence="2 4" id="KW-0548">Nucleotidyltransferase</keyword>
<dbReference type="Proteomes" id="UP000192708">
    <property type="component" value="Unassembled WGS sequence"/>
</dbReference>
<dbReference type="OrthoDB" id="9788272at2"/>
<dbReference type="InterPro" id="IPR054790">
    <property type="entry name" value="MurU"/>
</dbReference>
<evidence type="ECO:0000256" key="2">
    <source>
        <dbReference type="ARBA" id="ARBA00022695"/>
    </source>
</evidence>
<evidence type="ECO:0000313" key="4">
    <source>
        <dbReference type="EMBL" id="SMC37761.1"/>
    </source>
</evidence>
<feature type="domain" description="Nucleotidyl transferase" evidence="3">
    <location>
        <begin position="1"/>
        <end position="125"/>
    </location>
</feature>
<sequence>MILAAGRGERMRPLTDELPKPLLKIHGKSLLEYHLEGLSNHGFQRVVINHAWLGHLIENTLQDGQQFQLNIAYSPEVTALETAGGIAQALPLLNPEDYFLVVNGDVFAPDFPFHRVIDLVEQFRADIDQDAPALMAYLFLAQNPSHHPKGDFYLNPPYIFSDDQLENNALSQRKYTFSGIGIYHKDLFQSIAPGSVAPLAPLLKKAMGAMLVEGELLKTPWHDVGTPERLLELNQKR</sequence>
<dbReference type="SUPFAM" id="SSF53448">
    <property type="entry name" value="Nucleotide-diphospho-sugar transferases"/>
    <property type="match status" value="1"/>
</dbReference>
<name>A0A1W1YPM4_9BURK</name>
<evidence type="ECO:0000259" key="3">
    <source>
        <dbReference type="Pfam" id="PF00483"/>
    </source>
</evidence>
<dbReference type="EMBL" id="FWXJ01000003">
    <property type="protein sequence ID" value="SMC37761.1"/>
    <property type="molecule type" value="Genomic_DNA"/>
</dbReference>
<reference evidence="4 5" key="1">
    <citation type="submission" date="2017-04" db="EMBL/GenBank/DDBJ databases">
        <authorList>
            <person name="Afonso C.L."/>
            <person name="Miller P.J."/>
            <person name="Scott M.A."/>
            <person name="Spackman E."/>
            <person name="Goraichik I."/>
            <person name="Dimitrov K.M."/>
            <person name="Suarez D.L."/>
            <person name="Swayne D.E."/>
        </authorList>
    </citation>
    <scope>NUCLEOTIDE SEQUENCE [LARGE SCALE GENOMIC DNA]</scope>
    <source>
        <strain evidence="4 5">VK13</strain>
    </source>
</reference>
<organism evidence="4 5">
    <name type="scientific">Polynucleobacter kasalickyi</name>
    <dbReference type="NCBI Taxonomy" id="1938817"/>
    <lineage>
        <taxon>Bacteria</taxon>
        <taxon>Pseudomonadati</taxon>
        <taxon>Pseudomonadota</taxon>
        <taxon>Betaproteobacteria</taxon>
        <taxon>Burkholderiales</taxon>
        <taxon>Burkholderiaceae</taxon>
        <taxon>Polynucleobacter</taxon>
    </lineage>
</organism>
<accession>A0A1W1YPM4</accession>